<dbReference type="RefSeq" id="WP_036588190.1">
    <property type="nucleotide sequence ID" value="NZ_JACGXF010000005.1"/>
</dbReference>
<dbReference type="InterPro" id="IPR036465">
    <property type="entry name" value="vWFA_dom_sf"/>
</dbReference>
<accession>A0A011UB47</accession>
<evidence type="ECO:0000313" key="2">
    <source>
        <dbReference type="EMBL" id="KAB2796163.1"/>
    </source>
</evidence>
<dbReference type="Proteomes" id="UP000441102">
    <property type="component" value="Unassembled WGS sequence"/>
</dbReference>
<evidence type="ECO:0000313" key="3">
    <source>
        <dbReference type="Proteomes" id="UP000441102"/>
    </source>
</evidence>
<dbReference type="SUPFAM" id="SSF53300">
    <property type="entry name" value="vWA-like"/>
    <property type="match status" value="1"/>
</dbReference>
<feature type="compositionally biased region" description="Basic and acidic residues" evidence="1">
    <location>
        <begin position="292"/>
        <end position="306"/>
    </location>
</feature>
<dbReference type="InterPro" id="IPR002035">
    <property type="entry name" value="VWF_A"/>
</dbReference>
<dbReference type="PROSITE" id="PS50234">
    <property type="entry name" value="VWFA"/>
    <property type="match status" value="1"/>
</dbReference>
<evidence type="ECO:0000256" key="1">
    <source>
        <dbReference type="SAM" id="MobiDB-lite"/>
    </source>
</evidence>
<dbReference type="EMBL" id="WBWX01000005">
    <property type="protein sequence ID" value="KAB2796163.1"/>
    <property type="molecule type" value="Genomic_DNA"/>
</dbReference>
<dbReference type="InterPro" id="IPR051928">
    <property type="entry name" value="NorD/CobT"/>
</dbReference>
<dbReference type="CDD" id="cd01454">
    <property type="entry name" value="vWA_norD_type"/>
    <property type="match status" value="1"/>
</dbReference>
<reference evidence="2 3" key="1">
    <citation type="submission" date="2019-09" db="EMBL/GenBank/DDBJ databases">
        <title>Taxonomic organization of the family Brucellaceae based on a phylogenomic approach.</title>
        <authorList>
            <person name="Leclercq S."/>
            <person name="Cloeckaert A."/>
            <person name="Zygmunt M.S."/>
        </authorList>
    </citation>
    <scope>NUCLEOTIDE SEQUENCE [LARGE SCALE GENOMIC DNA]</scope>
    <source>
        <strain evidence="2 3">CCUG 34461</strain>
    </source>
</reference>
<dbReference type="PANTHER" id="PTHR41248">
    <property type="entry name" value="NORD PROTEIN"/>
    <property type="match status" value="1"/>
</dbReference>
<protein>
    <submittedName>
        <fullName evidence="2">Nitric oxide reductase activation protein NorD</fullName>
    </submittedName>
</protein>
<dbReference type="Pfam" id="PF00092">
    <property type="entry name" value="VWA"/>
    <property type="match status" value="1"/>
</dbReference>
<gene>
    <name evidence="2" type="ORF">F9L06_15495</name>
</gene>
<name>A0A011UB47_BRUAN</name>
<feature type="region of interest" description="Disordered" evidence="1">
    <location>
        <begin position="290"/>
        <end position="314"/>
    </location>
</feature>
<sequence length="633" mass="70892">MLDFLELEETIGRAWHRLIGKTGSWPHYPQHAVQLGDIRQKLAICFRGFGGDVAVQIAPARARTSGHRLGLRQRMALGEEKLSQPLRDEATLMLPPEIALFPDRTLNYDLYVWLTGYMAVMPTEVGELPHDPLRRNLAALAVASDTVAKTCRIFPGLQKRYARLCEAVLAVRPKRPLYGLEQQVEERILALLKQGAGLPDDSLPTIFPHCAPASYLPALPVPLWPELIRREETAPRDNDDQPVLNSKADGVETGRQIANREKQNPRLADRSPFILNRFEKILAMAEMVSVDRPTDDSDEQNAKSADELDDLTLGERKGRPAARFRFDLDLPPEAVDRTALAAKLTYPEWDYRKATYLPDHCSVLAAPAQDREEALELDDEAQSLVRRVRRQFEILRPGRELMRAQLDGNDLDLDAVVRSRCDFAAGGQGNDHVHLMSRPKANDLAVTILVDVSLSTDAWIDNRRVLDVEKEALLVLANGIAACGDRCSIQTFTSRRRSWVRVETVKDFDETFGSAVEHRIAALKPGFYTRMGAAIRHATAKLAEQPNRKKLLLVLTDGKPNDVDHYEGRFALEDSRRAVAEARTTGVNVFAVTVDREANAYLPTLFGRRNYALVAKLSKLPVALPAIYRMMTG</sequence>
<dbReference type="SMART" id="SM00327">
    <property type="entry name" value="VWA"/>
    <property type="match status" value="1"/>
</dbReference>
<dbReference type="AlphaFoldDB" id="A0A011UB47"/>
<dbReference type="PANTHER" id="PTHR41248:SF1">
    <property type="entry name" value="NORD PROTEIN"/>
    <property type="match status" value="1"/>
</dbReference>
<comment type="caution">
    <text evidence="2">The sequence shown here is derived from an EMBL/GenBank/DDBJ whole genome shotgun (WGS) entry which is preliminary data.</text>
</comment>
<proteinExistence type="predicted"/>
<dbReference type="Gene3D" id="3.40.50.410">
    <property type="entry name" value="von Willebrand factor, type A domain"/>
    <property type="match status" value="1"/>
</dbReference>
<feature type="region of interest" description="Disordered" evidence="1">
    <location>
        <begin position="233"/>
        <end position="265"/>
    </location>
</feature>
<organism evidence="2 3">
    <name type="scientific">Brucella anthropi</name>
    <name type="common">Ochrobactrum anthropi</name>
    <dbReference type="NCBI Taxonomy" id="529"/>
    <lineage>
        <taxon>Bacteria</taxon>
        <taxon>Pseudomonadati</taxon>
        <taxon>Pseudomonadota</taxon>
        <taxon>Alphaproteobacteria</taxon>
        <taxon>Hyphomicrobiales</taxon>
        <taxon>Brucellaceae</taxon>
        <taxon>Brucella/Ochrobactrum group</taxon>
        <taxon>Brucella</taxon>
    </lineage>
</organism>